<dbReference type="InterPro" id="IPR004437">
    <property type="entry name" value="ParB/RepB/Spo0J"/>
</dbReference>
<dbReference type="SUPFAM" id="SSF109709">
    <property type="entry name" value="KorB DNA-binding domain-like"/>
    <property type="match status" value="1"/>
</dbReference>
<dbReference type="Gene3D" id="1.10.10.2830">
    <property type="match status" value="1"/>
</dbReference>
<evidence type="ECO:0000313" key="6">
    <source>
        <dbReference type="Proteomes" id="UP000033870"/>
    </source>
</evidence>
<evidence type="ECO:0000256" key="1">
    <source>
        <dbReference type="ARBA" id="ARBA00006295"/>
    </source>
</evidence>
<dbReference type="InterPro" id="IPR003115">
    <property type="entry name" value="ParB_N"/>
</dbReference>
<dbReference type="GO" id="GO:0045881">
    <property type="term" value="P:positive regulation of sporulation resulting in formation of a cellular spore"/>
    <property type="evidence" value="ECO:0007669"/>
    <property type="project" value="TreeGrafter"/>
</dbReference>
<gene>
    <name evidence="5" type="ORF">UY92_C0016G0016</name>
</gene>
<keyword evidence="3 5" id="KW-0238">DNA-binding</keyword>
<keyword evidence="2" id="KW-0159">Chromosome partition</keyword>
<dbReference type="AlphaFoldDB" id="A0A0G1YEA5"/>
<dbReference type="SMART" id="SM00470">
    <property type="entry name" value="ParB"/>
    <property type="match status" value="1"/>
</dbReference>
<dbReference type="CDD" id="cd16393">
    <property type="entry name" value="SPO0J_N"/>
    <property type="match status" value="1"/>
</dbReference>
<dbReference type="NCBIfam" id="TIGR00180">
    <property type="entry name" value="parB_part"/>
    <property type="match status" value="1"/>
</dbReference>
<dbReference type="SUPFAM" id="SSF110849">
    <property type="entry name" value="ParB/Sulfiredoxin"/>
    <property type="match status" value="1"/>
</dbReference>
<dbReference type="EMBL" id="LCRX01000016">
    <property type="protein sequence ID" value="KKW41561.1"/>
    <property type="molecule type" value="Genomic_DNA"/>
</dbReference>
<dbReference type="FunFam" id="3.90.1530.30:FF:000001">
    <property type="entry name" value="Chromosome partitioning protein ParB"/>
    <property type="match status" value="1"/>
</dbReference>
<dbReference type="Proteomes" id="UP000033870">
    <property type="component" value="Unassembled WGS sequence"/>
</dbReference>
<dbReference type="Pfam" id="PF17762">
    <property type="entry name" value="HTH_ParB"/>
    <property type="match status" value="1"/>
</dbReference>
<dbReference type="Pfam" id="PF02195">
    <property type="entry name" value="ParB_N"/>
    <property type="match status" value="1"/>
</dbReference>
<organism evidence="5 6">
    <name type="scientific">Candidatus Magasanikbacteria bacterium GW2011_GWA2_56_11</name>
    <dbReference type="NCBI Taxonomy" id="1619044"/>
    <lineage>
        <taxon>Bacteria</taxon>
        <taxon>Candidatus Magasanikiibacteriota</taxon>
    </lineage>
</organism>
<accession>A0A0G1YEA5</accession>
<comment type="similarity">
    <text evidence="1">Belongs to the ParB family.</text>
</comment>
<dbReference type="PANTHER" id="PTHR33375:SF1">
    <property type="entry name" value="CHROMOSOME-PARTITIONING PROTEIN PARB-RELATED"/>
    <property type="match status" value="1"/>
</dbReference>
<dbReference type="GO" id="GO:0003677">
    <property type="term" value="F:DNA binding"/>
    <property type="evidence" value="ECO:0007669"/>
    <property type="project" value="UniProtKB-KW"/>
</dbReference>
<dbReference type="GO" id="GO:0005694">
    <property type="term" value="C:chromosome"/>
    <property type="evidence" value="ECO:0007669"/>
    <property type="project" value="TreeGrafter"/>
</dbReference>
<protein>
    <submittedName>
        <fullName evidence="5">Chromosome segregation DNA-binding protein</fullName>
    </submittedName>
</protein>
<evidence type="ECO:0000256" key="3">
    <source>
        <dbReference type="ARBA" id="ARBA00023125"/>
    </source>
</evidence>
<feature type="domain" description="ParB-like N-terminal" evidence="4">
    <location>
        <begin position="35"/>
        <end position="125"/>
    </location>
</feature>
<name>A0A0G1YEA5_9BACT</name>
<comment type="caution">
    <text evidence="5">The sequence shown here is derived from an EMBL/GenBank/DDBJ whole genome shotgun (WGS) entry which is preliminary data.</text>
</comment>
<dbReference type="InterPro" id="IPR036086">
    <property type="entry name" value="ParB/Sulfiredoxin_sf"/>
</dbReference>
<evidence type="ECO:0000313" key="5">
    <source>
        <dbReference type="EMBL" id="KKW41561.1"/>
    </source>
</evidence>
<dbReference type="Pfam" id="PF23552">
    <property type="entry name" value="ParB_C"/>
    <property type="match status" value="1"/>
</dbReference>
<dbReference type="InterPro" id="IPR057240">
    <property type="entry name" value="ParB_dimer_C"/>
</dbReference>
<evidence type="ECO:0000256" key="2">
    <source>
        <dbReference type="ARBA" id="ARBA00022829"/>
    </source>
</evidence>
<evidence type="ECO:0000259" key="4">
    <source>
        <dbReference type="SMART" id="SM00470"/>
    </source>
</evidence>
<dbReference type="InterPro" id="IPR050336">
    <property type="entry name" value="Chromosome_partition/occlusion"/>
</dbReference>
<dbReference type="PANTHER" id="PTHR33375">
    <property type="entry name" value="CHROMOSOME-PARTITIONING PROTEIN PARB-RELATED"/>
    <property type="match status" value="1"/>
</dbReference>
<proteinExistence type="inferred from homology"/>
<dbReference type="STRING" id="1619044.UY92_C0016G0016"/>
<dbReference type="InterPro" id="IPR041468">
    <property type="entry name" value="HTH_ParB/Spo0J"/>
</dbReference>
<dbReference type="Gene3D" id="3.90.1530.30">
    <property type="match status" value="1"/>
</dbReference>
<sequence length="286" mass="32075">MVLGKGLDSLIPTKSRLSRANISASLTPADRERIWQVPITEIIPNTYQPRRHFSHQELEDLVSSIKKHGILQPITVSERADGGYELIAGERRLRASQIAGLATVPALVRTATDQEKLELALIENIQRQDLNPVEEAFAYKRLMEEFHLTQQEVADQVGKSRPAVANIIRLLDLPEEIQRALMDGKISAGKARAILSLASTKEQLALFRSLTGEELTVRDVEQAVAARGPASRKGSVRRDPNLLAYEQVLEEHLGAKVRIHLRGERGKIEIEFYSRDELKRLLEEMG</sequence>
<reference evidence="5 6" key="1">
    <citation type="journal article" date="2015" name="Nature">
        <title>rRNA introns, odd ribosomes, and small enigmatic genomes across a large radiation of phyla.</title>
        <authorList>
            <person name="Brown C.T."/>
            <person name="Hug L.A."/>
            <person name="Thomas B.C."/>
            <person name="Sharon I."/>
            <person name="Castelle C.J."/>
            <person name="Singh A."/>
            <person name="Wilkins M.J."/>
            <person name="Williams K.H."/>
            <person name="Banfield J.F."/>
        </authorList>
    </citation>
    <scope>NUCLEOTIDE SEQUENCE [LARGE SCALE GENOMIC DNA]</scope>
</reference>
<dbReference type="GO" id="GO:0007059">
    <property type="term" value="P:chromosome segregation"/>
    <property type="evidence" value="ECO:0007669"/>
    <property type="project" value="UniProtKB-KW"/>
</dbReference>
<dbReference type="FunFam" id="1.10.10.2830:FF:000001">
    <property type="entry name" value="Chromosome partitioning protein ParB"/>
    <property type="match status" value="1"/>
</dbReference>